<feature type="transmembrane region" description="Helical" evidence="7">
    <location>
        <begin position="258"/>
        <end position="283"/>
    </location>
</feature>
<feature type="transmembrane region" description="Helical" evidence="7">
    <location>
        <begin position="183"/>
        <end position="204"/>
    </location>
</feature>
<feature type="transmembrane region" description="Helical" evidence="7">
    <location>
        <begin position="870"/>
        <end position="889"/>
    </location>
</feature>
<sequence>MATSPTDHLNLPPPAFPQGPPASPSPPAHSKLGTPRKSFGHRSFNRPASRAKYMAPDEEYGDEDFNYESKAPIPSALPKEDENPLPILPMLVLSIAMLGEFLSANVSTPFLLFMVEGFGIEKSQVGSYTGILVSMFFVTQFLTSILWATIADKHGRRAVLFISLLGSSLTCLSFGTARTFPQAVVIRLLQGVFGGSIGVARGAVAVITDPSNEARAYATVGFAWGLGGVAGAVIGGAFETPAKRWPDTIGSIPLFVDYPYILPCGIAASVTFMGAILSLFLGWDGGPREGLIRLPIEKDGQEILPTVTELHESPTQGTPVDARSLVDEARPETVVDKVAEQAKHVQRKISGYFARRVREAYGPSPRHTPLVSGTHALPIPGSGRMKPRTLSQVTGPGSAYGYSGVARSRLGSTVTGGAGGAGRSPGSALRRRRLTGQSAYADEEGLVTEDLTFAQRLLFANEQNVTNMANLWVAAAINADNEDPFYDESEVDLTPAGEAPGGEEGADQDSVFLPEEEDSRPVTPAGGPRLGQHRASSSRPSVSSSAAPRFRPSFGFGPLTQLTAPSPRPSQREVPGTTPHQTPRFPPGAFGTPRLAYRRGSSTSNLGLPAIYNNTGLSSPPALAQDVISLYTDEERATLAGHGGGLSVISEGSRSERDGVSTAASLHASEAGPPIPDPIEETSVWKQLPVVMIVQYGVLALHNTVHDQYFLTYLVSEYEVGGLGLNAAHFAQLIALMCLAQIFYQFYLYPNIGPPRGPMSHLAMFRLGSALFIPSYLSVILYRAFASPKEDGNFIVMALLTLSTALRFCAITFVYTSIAILINYMSPPHLVSLSNSIGQSTVALARFVGPILGGYLWSASIQGGPSGYPYGFYLVSVVCGLAILHSFTIR</sequence>
<feature type="transmembrane region" description="Helical" evidence="7">
    <location>
        <begin position="723"/>
        <end position="744"/>
    </location>
</feature>
<keyword evidence="9" id="KW-1185">Reference proteome</keyword>
<feature type="transmembrane region" description="Helical" evidence="7">
    <location>
        <begin position="837"/>
        <end position="858"/>
    </location>
</feature>
<feature type="transmembrane region" description="Helical" evidence="7">
    <location>
        <begin position="158"/>
        <end position="177"/>
    </location>
</feature>
<evidence type="ECO:0000313" key="9">
    <source>
        <dbReference type="Proteomes" id="UP000054248"/>
    </source>
</evidence>
<keyword evidence="4 7" id="KW-1133">Transmembrane helix</keyword>
<dbReference type="GO" id="GO:0016020">
    <property type="term" value="C:membrane"/>
    <property type="evidence" value="ECO:0007669"/>
    <property type="project" value="UniProtKB-SubCell"/>
</dbReference>
<evidence type="ECO:0008006" key="10">
    <source>
        <dbReference type="Google" id="ProtNLM"/>
    </source>
</evidence>
<keyword evidence="5 7" id="KW-0472">Membrane</keyword>
<evidence type="ECO:0000256" key="1">
    <source>
        <dbReference type="ARBA" id="ARBA00004141"/>
    </source>
</evidence>
<reference evidence="8 9" key="1">
    <citation type="submission" date="2014-04" db="EMBL/GenBank/DDBJ databases">
        <authorList>
            <consortium name="DOE Joint Genome Institute"/>
            <person name="Kuo A."/>
            <person name="Girlanda M."/>
            <person name="Perotto S."/>
            <person name="Kohler A."/>
            <person name="Nagy L.G."/>
            <person name="Floudas D."/>
            <person name="Copeland A."/>
            <person name="Barry K.W."/>
            <person name="Cichocki N."/>
            <person name="Veneault-Fourrey C."/>
            <person name="LaButti K."/>
            <person name="Lindquist E.A."/>
            <person name="Lipzen A."/>
            <person name="Lundell T."/>
            <person name="Morin E."/>
            <person name="Murat C."/>
            <person name="Sun H."/>
            <person name="Tunlid A."/>
            <person name="Henrissat B."/>
            <person name="Grigoriev I.V."/>
            <person name="Hibbett D.S."/>
            <person name="Martin F."/>
            <person name="Nordberg H.P."/>
            <person name="Cantor M.N."/>
            <person name="Hua S.X."/>
        </authorList>
    </citation>
    <scope>NUCLEOTIDE SEQUENCE [LARGE SCALE GENOMIC DNA]</scope>
    <source>
        <strain evidence="8 9">MUT 4182</strain>
    </source>
</reference>
<dbReference type="GO" id="GO:0022857">
    <property type="term" value="F:transmembrane transporter activity"/>
    <property type="evidence" value="ECO:0007669"/>
    <property type="project" value="InterPro"/>
</dbReference>
<dbReference type="OrthoDB" id="10262656at2759"/>
<feature type="transmembrane region" description="Helical" evidence="7">
    <location>
        <begin position="794"/>
        <end position="825"/>
    </location>
</feature>
<feature type="region of interest" description="Disordered" evidence="6">
    <location>
        <begin position="485"/>
        <end position="593"/>
    </location>
</feature>
<feature type="compositionally biased region" description="Pro residues" evidence="6">
    <location>
        <begin position="11"/>
        <end position="27"/>
    </location>
</feature>
<name>A0A0C3LCB9_9AGAM</name>
<dbReference type="Proteomes" id="UP000054248">
    <property type="component" value="Unassembled WGS sequence"/>
</dbReference>
<protein>
    <recommendedName>
        <fullName evidence="10">Major facilitator superfamily (MFS) profile domain-containing protein</fullName>
    </recommendedName>
</protein>
<reference evidence="9" key="2">
    <citation type="submission" date="2015-01" db="EMBL/GenBank/DDBJ databases">
        <title>Evolutionary Origins and Diversification of the Mycorrhizal Mutualists.</title>
        <authorList>
            <consortium name="DOE Joint Genome Institute"/>
            <consortium name="Mycorrhizal Genomics Consortium"/>
            <person name="Kohler A."/>
            <person name="Kuo A."/>
            <person name="Nagy L.G."/>
            <person name="Floudas D."/>
            <person name="Copeland A."/>
            <person name="Barry K.W."/>
            <person name="Cichocki N."/>
            <person name="Veneault-Fourrey C."/>
            <person name="LaButti K."/>
            <person name="Lindquist E.A."/>
            <person name="Lipzen A."/>
            <person name="Lundell T."/>
            <person name="Morin E."/>
            <person name="Murat C."/>
            <person name="Riley R."/>
            <person name="Ohm R."/>
            <person name="Sun H."/>
            <person name="Tunlid A."/>
            <person name="Henrissat B."/>
            <person name="Grigoriev I.V."/>
            <person name="Hibbett D.S."/>
            <person name="Martin F."/>
        </authorList>
    </citation>
    <scope>NUCLEOTIDE SEQUENCE [LARGE SCALE GENOMIC DNA]</scope>
    <source>
        <strain evidence="9">MUT 4182</strain>
    </source>
</reference>
<gene>
    <name evidence="8" type="ORF">M407DRAFT_150427</name>
</gene>
<dbReference type="InterPro" id="IPR001958">
    <property type="entry name" value="Tet-R_TetA/multi-R_MdtG-like"/>
</dbReference>
<feature type="compositionally biased region" description="Gly residues" evidence="6">
    <location>
        <begin position="414"/>
        <end position="423"/>
    </location>
</feature>
<dbReference type="PRINTS" id="PR01035">
    <property type="entry name" value="TCRTETA"/>
</dbReference>
<dbReference type="PANTHER" id="PTHR23504">
    <property type="entry name" value="MAJOR FACILITATOR SUPERFAMILY DOMAIN-CONTAINING PROTEIN 10"/>
    <property type="match status" value="1"/>
</dbReference>
<proteinExistence type="predicted"/>
<dbReference type="InterPro" id="IPR036259">
    <property type="entry name" value="MFS_trans_sf"/>
</dbReference>
<feature type="transmembrane region" description="Helical" evidence="7">
    <location>
        <begin position="216"/>
        <end position="238"/>
    </location>
</feature>
<comment type="subcellular location">
    <subcellularLocation>
        <location evidence="1">Membrane</location>
        <topology evidence="1">Multi-pass membrane protein</topology>
    </subcellularLocation>
</comment>
<dbReference type="EMBL" id="KN823239">
    <property type="protein sequence ID" value="KIO19137.1"/>
    <property type="molecule type" value="Genomic_DNA"/>
</dbReference>
<evidence type="ECO:0000256" key="3">
    <source>
        <dbReference type="ARBA" id="ARBA00022692"/>
    </source>
</evidence>
<dbReference type="HOGENOM" id="CLU_008983_0_0_1"/>
<dbReference type="PANTHER" id="PTHR23504:SF17">
    <property type="entry name" value="MAJOR FACILITATOR SUPERFAMILY (MFS) PROFILE DOMAIN-CONTAINING PROTEIN"/>
    <property type="match status" value="1"/>
</dbReference>
<keyword evidence="3 7" id="KW-0812">Transmembrane</keyword>
<dbReference type="Gene3D" id="1.20.1250.20">
    <property type="entry name" value="MFS general substrate transporter like domains"/>
    <property type="match status" value="2"/>
</dbReference>
<evidence type="ECO:0000256" key="4">
    <source>
        <dbReference type="ARBA" id="ARBA00022989"/>
    </source>
</evidence>
<keyword evidence="2" id="KW-0813">Transport</keyword>
<dbReference type="SUPFAM" id="SSF103473">
    <property type="entry name" value="MFS general substrate transporter"/>
    <property type="match status" value="2"/>
</dbReference>
<feature type="region of interest" description="Disordered" evidence="6">
    <location>
        <begin position="363"/>
        <end position="392"/>
    </location>
</feature>
<dbReference type="Pfam" id="PF07690">
    <property type="entry name" value="MFS_1"/>
    <property type="match status" value="1"/>
</dbReference>
<evidence type="ECO:0000256" key="2">
    <source>
        <dbReference type="ARBA" id="ARBA00022448"/>
    </source>
</evidence>
<feature type="transmembrane region" description="Helical" evidence="7">
    <location>
        <begin position="87"/>
        <end position="115"/>
    </location>
</feature>
<dbReference type="AlphaFoldDB" id="A0A0C3LCB9"/>
<dbReference type="InterPro" id="IPR011701">
    <property type="entry name" value="MFS"/>
</dbReference>
<evidence type="ECO:0000313" key="8">
    <source>
        <dbReference type="EMBL" id="KIO19137.1"/>
    </source>
</evidence>
<evidence type="ECO:0000256" key="5">
    <source>
        <dbReference type="ARBA" id="ARBA00023136"/>
    </source>
</evidence>
<feature type="region of interest" description="Disordered" evidence="6">
    <location>
        <begin position="412"/>
        <end position="432"/>
    </location>
</feature>
<feature type="compositionally biased region" description="Low complexity" evidence="6">
    <location>
        <begin position="534"/>
        <end position="553"/>
    </location>
</feature>
<accession>A0A0C3LCB9</accession>
<feature type="transmembrane region" description="Helical" evidence="7">
    <location>
        <begin position="127"/>
        <end position="151"/>
    </location>
</feature>
<evidence type="ECO:0000256" key="7">
    <source>
        <dbReference type="SAM" id="Phobius"/>
    </source>
</evidence>
<evidence type="ECO:0000256" key="6">
    <source>
        <dbReference type="SAM" id="MobiDB-lite"/>
    </source>
</evidence>
<feature type="transmembrane region" description="Helical" evidence="7">
    <location>
        <begin position="764"/>
        <end position="782"/>
    </location>
</feature>
<feature type="region of interest" description="Disordered" evidence="6">
    <location>
        <begin position="1"/>
        <end position="55"/>
    </location>
</feature>
<organism evidence="8 9">
    <name type="scientific">Tulasnella calospora MUT 4182</name>
    <dbReference type="NCBI Taxonomy" id="1051891"/>
    <lineage>
        <taxon>Eukaryota</taxon>
        <taxon>Fungi</taxon>
        <taxon>Dikarya</taxon>
        <taxon>Basidiomycota</taxon>
        <taxon>Agaricomycotina</taxon>
        <taxon>Agaricomycetes</taxon>
        <taxon>Cantharellales</taxon>
        <taxon>Tulasnellaceae</taxon>
        <taxon>Tulasnella</taxon>
    </lineage>
</organism>